<evidence type="ECO:0000256" key="3">
    <source>
        <dbReference type="ARBA" id="ARBA00023080"/>
    </source>
</evidence>
<protein>
    <recommendedName>
        <fullName evidence="4">Nucleoside triphosphate pyrophosphatase</fullName>
        <ecNumber evidence="4">3.6.1.9</ecNumber>
    </recommendedName>
    <alternativeName>
        <fullName evidence="4">Nucleotide pyrophosphatase</fullName>
        <shortName evidence="4">Nucleotide PPase</shortName>
    </alternativeName>
</protein>
<evidence type="ECO:0000313" key="5">
    <source>
        <dbReference type="EMBL" id="AFJ01763.1"/>
    </source>
</evidence>
<proteinExistence type="inferred from homology"/>
<dbReference type="PIRSF" id="PIRSF006305">
    <property type="entry name" value="Maf"/>
    <property type="match status" value="1"/>
</dbReference>
<dbReference type="Pfam" id="PF02545">
    <property type="entry name" value="Maf"/>
    <property type="match status" value="1"/>
</dbReference>
<dbReference type="CDD" id="cd00555">
    <property type="entry name" value="Maf"/>
    <property type="match status" value="1"/>
</dbReference>
<comment type="cofactor">
    <cofactor evidence="1 4">
        <name>a divalent metal cation</name>
        <dbReference type="ChEBI" id="CHEBI:60240"/>
    </cofactor>
</comment>
<dbReference type="HOGENOM" id="CLU_040416_2_1_6"/>
<comment type="catalytic activity">
    <reaction evidence="4">
        <text>a ribonucleoside 5'-triphosphate + H2O = a ribonucleoside 5'-phosphate + diphosphate + H(+)</text>
        <dbReference type="Rhea" id="RHEA:23996"/>
        <dbReference type="ChEBI" id="CHEBI:15377"/>
        <dbReference type="ChEBI" id="CHEBI:15378"/>
        <dbReference type="ChEBI" id="CHEBI:33019"/>
        <dbReference type="ChEBI" id="CHEBI:58043"/>
        <dbReference type="ChEBI" id="CHEBI:61557"/>
        <dbReference type="EC" id="3.6.1.9"/>
    </reaction>
</comment>
<dbReference type="GO" id="GO:0005737">
    <property type="term" value="C:cytoplasm"/>
    <property type="evidence" value="ECO:0007669"/>
    <property type="project" value="UniProtKB-SubCell"/>
</dbReference>
<dbReference type="InterPro" id="IPR029001">
    <property type="entry name" value="ITPase-like_fam"/>
</dbReference>
<dbReference type="PANTHER" id="PTHR43213:SF5">
    <property type="entry name" value="BIFUNCTIONAL DTTP_UTP PYROPHOSPHATASE_METHYLTRANSFERASE PROTEIN-RELATED"/>
    <property type="match status" value="1"/>
</dbReference>
<dbReference type="Proteomes" id="UP000009145">
    <property type="component" value="Chromosome"/>
</dbReference>
<evidence type="ECO:0000256" key="4">
    <source>
        <dbReference type="HAMAP-Rule" id="MF_00528"/>
    </source>
</evidence>
<organism evidence="5 6">
    <name type="scientific">Methylophaga frappieri (strain ATCC BAA-2434 / DSM 25690 / JAM7)</name>
    <dbReference type="NCBI Taxonomy" id="754477"/>
    <lineage>
        <taxon>Bacteria</taxon>
        <taxon>Pseudomonadati</taxon>
        <taxon>Pseudomonadota</taxon>
        <taxon>Gammaproteobacteria</taxon>
        <taxon>Thiotrichales</taxon>
        <taxon>Piscirickettsiaceae</taxon>
        <taxon>Methylophaga</taxon>
    </lineage>
</organism>
<dbReference type="Gene3D" id="3.90.950.10">
    <property type="match status" value="1"/>
</dbReference>
<comment type="similarity">
    <text evidence="4">Belongs to the Maf family.</text>
</comment>
<dbReference type="NCBIfam" id="TIGR00172">
    <property type="entry name" value="maf"/>
    <property type="match status" value="1"/>
</dbReference>
<comment type="caution">
    <text evidence="4">Lacks conserved residue(s) required for the propagation of feature annotation.</text>
</comment>
<dbReference type="GO" id="GO:0047429">
    <property type="term" value="F:nucleoside triphosphate diphosphatase activity"/>
    <property type="evidence" value="ECO:0007669"/>
    <property type="project" value="UniProtKB-EC"/>
</dbReference>
<feature type="active site" description="Proton acceptor" evidence="4">
    <location>
        <position position="39"/>
    </location>
</feature>
<dbReference type="STRING" id="754477.Q7C_591"/>
<dbReference type="PANTHER" id="PTHR43213">
    <property type="entry name" value="BIFUNCTIONAL DTTP/UTP PYROPHOSPHATASE/METHYLTRANSFERASE PROTEIN-RELATED"/>
    <property type="match status" value="1"/>
</dbReference>
<accession>I1YFS0</accession>
<comment type="function">
    <text evidence="4">Nucleoside triphosphate pyrophosphatase. May have a dual role in cell division arrest and in preventing the incorporation of modified nucleotides into cellular nucleic acids.</text>
</comment>
<dbReference type="KEGG" id="mec:Q7C_591"/>
<name>I1YFS0_METFJ</name>
<dbReference type="eggNOG" id="COG0424">
    <property type="taxonomic scope" value="Bacteria"/>
</dbReference>
<dbReference type="AlphaFoldDB" id="I1YFS0"/>
<dbReference type="PATRIC" id="fig|754477.3.peg.584"/>
<dbReference type="InterPro" id="IPR003697">
    <property type="entry name" value="Maf-like"/>
</dbReference>
<evidence type="ECO:0000256" key="1">
    <source>
        <dbReference type="ARBA" id="ARBA00001968"/>
    </source>
</evidence>
<keyword evidence="4" id="KW-0963">Cytoplasm</keyword>
<comment type="subcellular location">
    <subcellularLocation>
        <location evidence="4">Cytoplasm</location>
    </subcellularLocation>
</comment>
<reference evidence="5 6" key="1">
    <citation type="journal article" date="2012" name="J. Bacteriol.">
        <title>Complete genome sequences of Methylophaga sp. strain JAM1 and Methylophaga sp. strain JAM7.</title>
        <authorList>
            <person name="Villeneuve C."/>
            <person name="Martineau C."/>
            <person name="Mauffrey F."/>
            <person name="Villemur R."/>
        </authorList>
    </citation>
    <scope>NUCLEOTIDE SEQUENCE [LARGE SCALE GENOMIC DNA]</scope>
    <source>
        <strain evidence="5 6">JAM7</strain>
    </source>
</reference>
<dbReference type="EMBL" id="CP003380">
    <property type="protein sequence ID" value="AFJ01763.1"/>
    <property type="molecule type" value="Genomic_DNA"/>
</dbReference>
<keyword evidence="3 4" id="KW-0546">Nucleotide metabolism</keyword>
<evidence type="ECO:0000313" key="6">
    <source>
        <dbReference type="Proteomes" id="UP000009145"/>
    </source>
</evidence>
<sequence>MANELPEDYVKRVTTNKVQAGWQKMQEQQLTRKPILAADTAVVVGNEILGKPVDESMARSFMQRLSGTTHQVITAVTVLNGTALQCRLQWNTVTFCQLTAAEIDWYIGTGEGNDKAGGYAVQGLAAQFIENITGSYSGIMGLPLFETRQLLQGMESPNE</sequence>
<evidence type="ECO:0000256" key="2">
    <source>
        <dbReference type="ARBA" id="ARBA00022801"/>
    </source>
</evidence>
<dbReference type="SUPFAM" id="SSF52972">
    <property type="entry name" value="ITPase-like"/>
    <property type="match status" value="1"/>
</dbReference>
<dbReference type="GO" id="GO:0009117">
    <property type="term" value="P:nucleotide metabolic process"/>
    <property type="evidence" value="ECO:0007669"/>
    <property type="project" value="UniProtKB-KW"/>
</dbReference>
<keyword evidence="2 4" id="KW-0378">Hydrolase</keyword>
<comment type="catalytic activity">
    <reaction evidence="4">
        <text>a 2'-deoxyribonucleoside 5'-triphosphate + H2O = a 2'-deoxyribonucleoside 5'-phosphate + diphosphate + H(+)</text>
        <dbReference type="Rhea" id="RHEA:44644"/>
        <dbReference type="ChEBI" id="CHEBI:15377"/>
        <dbReference type="ChEBI" id="CHEBI:15378"/>
        <dbReference type="ChEBI" id="CHEBI:33019"/>
        <dbReference type="ChEBI" id="CHEBI:61560"/>
        <dbReference type="ChEBI" id="CHEBI:65317"/>
        <dbReference type="EC" id="3.6.1.9"/>
    </reaction>
</comment>
<dbReference type="EC" id="3.6.1.9" evidence="4"/>
<keyword evidence="6" id="KW-1185">Reference proteome</keyword>
<gene>
    <name evidence="5" type="ordered locus">Q7C_591</name>
</gene>
<dbReference type="HAMAP" id="MF_00528">
    <property type="entry name" value="Maf"/>
    <property type="match status" value="1"/>
</dbReference>